<dbReference type="AlphaFoldDB" id="A0AAE3XN31"/>
<comment type="caution">
    <text evidence="1">The sequence shown here is derived from an EMBL/GenBank/DDBJ whole genome shotgun (WGS) entry which is preliminary data.</text>
</comment>
<gene>
    <name evidence="1" type="ORF">HNQ88_001823</name>
</gene>
<accession>A0AAE3XN31</accession>
<proteinExistence type="predicted"/>
<keyword evidence="2" id="KW-1185">Reference proteome</keyword>
<protein>
    <submittedName>
        <fullName evidence="1">Uncharacterized protein</fullName>
    </submittedName>
</protein>
<sequence>MKVIHWTPKDNKSSILERGILLKDTWISCSMLTPFKGLNRWWLDYMFEDQECIGIIFELQESDFPLVHGHWMIDTTTEYDEEFEPISKQRNSLKDILEQNPQFVFQNKKELIRDYTQNIIWRIGNTIDNSSILGKDNIYWPDNKKIIASGRKLIKANSKKAKEKFIDNGDFMKFVFEDYEVLLFKNIEASRIERIVKPNSSFPYHDLQEKVKKSL</sequence>
<reference evidence="1" key="1">
    <citation type="submission" date="2023-07" db="EMBL/GenBank/DDBJ databases">
        <title>Genomic Encyclopedia of Type Strains, Phase IV (KMG-IV): sequencing the most valuable type-strain genomes for metagenomic binning, comparative biology and taxonomic classification.</title>
        <authorList>
            <person name="Goeker M."/>
        </authorList>
    </citation>
    <scope>NUCLEOTIDE SEQUENCE</scope>
    <source>
        <strain evidence="1">DSM 26174</strain>
    </source>
</reference>
<organism evidence="1 2">
    <name type="scientific">Aureibacter tunicatorum</name>
    <dbReference type="NCBI Taxonomy" id="866807"/>
    <lineage>
        <taxon>Bacteria</taxon>
        <taxon>Pseudomonadati</taxon>
        <taxon>Bacteroidota</taxon>
        <taxon>Cytophagia</taxon>
        <taxon>Cytophagales</taxon>
        <taxon>Persicobacteraceae</taxon>
        <taxon>Aureibacter</taxon>
    </lineage>
</organism>
<dbReference type="EMBL" id="JAVDQD010000002">
    <property type="protein sequence ID" value="MDR6238786.1"/>
    <property type="molecule type" value="Genomic_DNA"/>
</dbReference>
<evidence type="ECO:0000313" key="1">
    <source>
        <dbReference type="EMBL" id="MDR6238786.1"/>
    </source>
</evidence>
<dbReference type="RefSeq" id="WP_309938293.1">
    <property type="nucleotide sequence ID" value="NZ_AP025305.1"/>
</dbReference>
<name>A0AAE3XN31_9BACT</name>
<evidence type="ECO:0000313" key="2">
    <source>
        <dbReference type="Proteomes" id="UP001185092"/>
    </source>
</evidence>
<dbReference type="Proteomes" id="UP001185092">
    <property type="component" value="Unassembled WGS sequence"/>
</dbReference>